<evidence type="ECO:0000313" key="7">
    <source>
        <dbReference type="EnsemblPlants" id="OMERI05G09750.1"/>
    </source>
</evidence>
<dbReference type="Proteomes" id="UP000008021">
    <property type="component" value="Chromosome 5"/>
</dbReference>
<dbReference type="InterPro" id="IPR005828">
    <property type="entry name" value="MFS_sugar_transport-like"/>
</dbReference>
<keyword evidence="5 6" id="KW-0472">Membrane</keyword>
<evidence type="ECO:0000256" key="6">
    <source>
        <dbReference type="SAM" id="Phobius"/>
    </source>
</evidence>
<evidence type="ECO:0000256" key="4">
    <source>
        <dbReference type="ARBA" id="ARBA00022989"/>
    </source>
</evidence>
<evidence type="ECO:0000256" key="1">
    <source>
        <dbReference type="ARBA" id="ARBA00004370"/>
    </source>
</evidence>
<dbReference type="Pfam" id="PF00083">
    <property type="entry name" value="Sugar_tr"/>
    <property type="match status" value="1"/>
</dbReference>
<dbReference type="SUPFAM" id="SSF103473">
    <property type="entry name" value="MFS general substrate transporter"/>
    <property type="match status" value="1"/>
</dbReference>
<proteinExistence type="predicted"/>
<keyword evidence="3 6" id="KW-0812">Transmembrane</keyword>
<comment type="subcellular location">
    <subcellularLocation>
        <location evidence="1">Membrane</location>
    </subcellularLocation>
</comment>
<dbReference type="AlphaFoldDB" id="A0A0E0DPQ0"/>
<keyword evidence="4 6" id="KW-1133">Transmembrane helix</keyword>
<evidence type="ECO:0000256" key="2">
    <source>
        <dbReference type="ARBA" id="ARBA00022448"/>
    </source>
</evidence>
<dbReference type="PANTHER" id="PTHR48020">
    <property type="entry name" value="PROTON MYO-INOSITOL COTRANSPORTER"/>
    <property type="match status" value="1"/>
</dbReference>
<sequence length="137" mass="15031">MVHPSKSNLSTKGQSWFDLLHPWVKQGLIVGVTMQILQQLARISGILYYTPQILEQAGAGILLKWFNVSSSSLSILTSALTTLMMLPSIGVAMKCMDRNGIRSLLLYTIPMLIVSLIILVVVNVMNLKAMFGAILSI</sequence>
<reference evidence="7" key="1">
    <citation type="submission" date="2015-04" db="UniProtKB">
        <authorList>
            <consortium name="EnsemblPlants"/>
        </authorList>
    </citation>
    <scope>IDENTIFICATION</scope>
</reference>
<dbReference type="GO" id="GO:0022857">
    <property type="term" value="F:transmembrane transporter activity"/>
    <property type="evidence" value="ECO:0007669"/>
    <property type="project" value="InterPro"/>
</dbReference>
<name>A0A0E0DPQ0_9ORYZ</name>
<dbReference type="EnsemblPlants" id="OMERI05G09750.1">
    <property type="protein sequence ID" value="OMERI05G09750.1"/>
    <property type="gene ID" value="OMERI05G09750"/>
</dbReference>
<keyword evidence="8" id="KW-1185">Reference proteome</keyword>
<organism evidence="7">
    <name type="scientific">Oryza meridionalis</name>
    <dbReference type="NCBI Taxonomy" id="40149"/>
    <lineage>
        <taxon>Eukaryota</taxon>
        <taxon>Viridiplantae</taxon>
        <taxon>Streptophyta</taxon>
        <taxon>Embryophyta</taxon>
        <taxon>Tracheophyta</taxon>
        <taxon>Spermatophyta</taxon>
        <taxon>Magnoliopsida</taxon>
        <taxon>Liliopsida</taxon>
        <taxon>Poales</taxon>
        <taxon>Poaceae</taxon>
        <taxon>BOP clade</taxon>
        <taxon>Oryzoideae</taxon>
        <taxon>Oryzeae</taxon>
        <taxon>Oryzinae</taxon>
        <taxon>Oryza</taxon>
    </lineage>
</organism>
<feature type="transmembrane region" description="Helical" evidence="6">
    <location>
        <begin position="104"/>
        <end position="125"/>
    </location>
</feature>
<dbReference type="PANTHER" id="PTHR48020:SF35">
    <property type="entry name" value="SUGAR TRANSPORTER"/>
    <property type="match status" value="1"/>
</dbReference>
<dbReference type="InterPro" id="IPR036259">
    <property type="entry name" value="MFS_trans_sf"/>
</dbReference>
<evidence type="ECO:0000256" key="5">
    <source>
        <dbReference type="ARBA" id="ARBA00023136"/>
    </source>
</evidence>
<dbReference type="Gene3D" id="1.20.1250.20">
    <property type="entry name" value="MFS general substrate transporter like domains"/>
    <property type="match status" value="1"/>
</dbReference>
<dbReference type="Gramene" id="OMERI05G09750.1">
    <property type="protein sequence ID" value="OMERI05G09750.1"/>
    <property type="gene ID" value="OMERI05G09750"/>
</dbReference>
<evidence type="ECO:0000313" key="8">
    <source>
        <dbReference type="Proteomes" id="UP000008021"/>
    </source>
</evidence>
<dbReference type="InterPro" id="IPR050814">
    <property type="entry name" value="Myo-inositol_Transporter"/>
</dbReference>
<dbReference type="HOGENOM" id="CLU_1878749_0_0_1"/>
<dbReference type="GO" id="GO:0016020">
    <property type="term" value="C:membrane"/>
    <property type="evidence" value="ECO:0007669"/>
    <property type="project" value="UniProtKB-SubCell"/>
</dbReference>
<accession>A0A0E0DPQ0</accession>
<reference evidence="7" key="2">
    <citation type="submission" date="2018-05" db="EMBL/GenBank/DDBJ databases">
        <title>OmerRS3 (Oryza meridionalis Reference Sequence Version 3).</title>
        <authorList>
            <person name="Zhang J."/>
            <person name="Kudrna D."/>
            <person name="Lee S."/>
            <person name="Talag J."/>
            <person name="Welchert J."/>
            <person name="Wing R.A."/>
        </authorList>
    </citation>
    <scope>NUCLEOTIDE SEQUENCE [LARGE SCALE GENOMIC DNA]</scope>
    <source>
        <strain evidence="7">cv. OR44</strain>
    </source>
</reference>
<feature type="transmembrane region" description="Helical" evidence="6">
    <location>
        <begin position="73"/>
        <end position="92"/>
    </location>
</feature>
<evidence type="ECO:0000256" key="3">
    <source>
        <dbReference type="ARBA" id="ARBA00022692"/>
    </source>
</evidence>
<keyword evidence="2" id="KW-0813">Transport</keyword>
<protein>
    <submittedName>
        <fullName evidence="7">Uncharacterized protein</fullName>
    </submittedName>
</protein>